<protein>
    <submittedName>
        <fullName evidence="2">Uncharacterized protein</fullName>
    </submittedName>
</protein>
<keyword evidence="1" id="KW-1133">Transmembrane helix</keyword>
<sequence>MLSVETYWFVVQLLSLANVLVLTVAFCLSLVAIRGFAGAPINRMLMPLPVAFGCFVLVNIPWVVFGVARLPGYTVAYSATFSVATLAVVVAAVRGMVLLTERRDL</sequence>
<accession>A0ABD6DH30</accession>
<dbReference type="EMBL" id="JBHUDO010000002">
    <property type="protein sequence ID" value="MFD1645604.1"/>
    <property type="molecule type" value="Genomic_DNA"/>
</dbReference>
<gene>
    <name evidence="2" type="ORF">ACFSBL_07915</name>
</gene>
<dbReference type="RefSeq" id="WP_256398880.1">
    <property type="nucleotide sequence ID" value="NZ_JANHJR010000001.1"/>
</dbReference>
<keyword evidence="1" id="KW-0812">Transmembrane</keyword>
<evidence type="ECO:0000313" key="3">
    <source>
        <dbReference type="Proteomes" id="UP001597034"/>
    </source>
</evidence>
<feature type="transmembrane region" description="Helical" evidence="1">
    <location>
        <begin position="45"/>
        <end position="64"/>
    </location>
</feature>
<organism evidence="2 3">
    <name type="scientific">Haloarchaeobius litoreus</name>
    <dbReference type="NCBI Taxonomy" id="755306"/>
    <lineage>
        <taxon>Archaea</taxon>
        <taxon>Methanobacteriati</taxon>
        <taxon>Methanobacteriota</taxon>
        <taxon>Stenosarchaea group</taxon>
        <taxon>Halobacteria</taxon>
        <taxon>Halobacteriales</taxon>
        <taxon>Halorubellaceae</taxon>
        <taxon>Haloarchaeobius</taxon>
    </lineage>
</organism>
<name>A0ABD6DH30_9EURY</name>
<keyword evidence="3" id="KW-1185">Reference proteome</keyword>
<dbReference type="Proteomes" id="UP001597034">
    <property type="component" value="Unassembled WGS sequence"/>
</dbReference>
<feature type="transmembrane region" description="Helical" evidence="1">
    <location>
        <begin position="6"/>
        <end position="33"/>
    </location>
</feature>
<dbReference type="AlphaFoldDB" id="A0ABD6DH30"/>
<feature type="transmembrane region" description="Helical" evidence="1">
    <location>
        <begin position="76"/>
        <end position="99"/>
    </location>
</feature>
<keyword evidence="1" id="KW-0472">Membrane</keyword>
<proteinExistence type="predicted"/>
<evidence type="ECO:0000256" key="1">
    <source>
        <dbReference type="SAM" id="Phobius"/>
    </source>
</evidence>
<evidence type="ECO:0000313" key="2">
    <source>
        <dbReference type="EMBL" id="MFD1645604.1"/>
    </source>
</evidence>
<comment type="caution">
    <text evidence="2">The sequence shown here is derived from an EMBL/GenBank/DDBJ whole genome shotgun (WGS) entry which is preliminary data.</text>
</comment>
<reference evidence="2 3" key="1">
    <citation type="journal article" date="2019" name="Int. J. Syst. Evol. Microbiol.">
        <title>The Global Catalogue of Microorganisms (GCM) 10K type strain sequencing project: providing services to taxonomists for standard genome sequencing and annotation.</title>
        <authorList>
            <consortium name="The Broad Institute Genomics Platform"/>
            <consortium name="The Broad Institute Genome Sequencing Center for Infectious Disease"/>
            <person name="Wu L."/>
            <person name="Ma J."/>
        </authorList>
    </citation>
    <scope>NUCLEOTIDE SEQUENCE [LARGE SCALE GENOMIC DNA]</scope>
    <source>
        <strain evidence="2 3">CGMCC 1.10390</strain>
    </source>
</reference>